<dbReference type="EMBL" id="GL883110">
    <property type="protein sequence ID" value="EGG05987.1"/>
    <property type="molecule type" value="Genomic_DNA"/>
</dbReference>
<dbReference type="HOGENOM" id="CLU_1835585_0_0_1"/>
<organism evidence="3">
    <name type="scientific">Melampsora larici-populina (strain 98AG31 / pathotype 3-4-7)</name>
    <name type="common">Poplar leaf rust fungus</name>
    <dbReference type="NCBI Taxonomy" id="747676"/>
    <lineage>
        <taxon>Eukaryota</taxon>
        <taxon>Fungi</taxon>
        <taxon>Dikarya</taxon>
        <taxon>Basidiomycota</taxon>
        <taxon>Pucciniomycotina</taxon>
        <taxon>Pucciniomycetes</taxon>
        <taxon>Pucciniales</taxon>
        <taxon>Melampsoraceae</taxon>
        <taxon>Melampsora</taxon>
    </lineage>
</organism>
<name>F4RNH0_MELLP</name>
<evidence type="ECO:0000313" key="3">
    <source>
        <dbReference type="Proteomes" id="UP000001072"/>
    </source>
</evidence>
<dbReference type="OrthoDB" id="2506139at2759"/>
<dbReference type="InParanoid" id="F4RNH0"/>
<gene>
    <name evidence="2" type="ORF">MELLADRAFT_107043</name>
</gene>
<sequence length="140" mass="16377">MEENKKIVSKLPPMEERLIKICKLIGEMDMSPKTFIQNFLTSTDIVIKERRGKWGTKKGWNGTKLLMTTIGELVKSDEEDGLTRWSKEFILEEMRDNQSTARTEKKENQEHQEVEHLEGNIDGDELLRRSPNALPRIEEY</sequence>
<dbReference type="VEuPathDB" id="FungiDB:MELLADRAFT_107043"/>
<dbReference type="GeneID" id="18923066"/>
<accession>F4RNH0</accession>
<dbReference type="Proteomes" id="UP000001072">
    <property type="component" value="Unassembled WGS sequence"/>
</dbReference>
<dbReference type="KEGG" id="mlr:MELLADRAFT_107043"/>
<feature type="region of interest" description="Disordered" evidence="1">
    <location>
        <begin position="95"/>
        <end position="140"/>
    </location>
</feature>
<dbReference type="AlphaFoldDB" id="F4RNH0"/>
<reference evidence="3" key="1">
    <citation type="journal article" date="2011" name="Proc. Natl. Acad. Sci. U.S.A.">
        <title>Obligate biotrophy features unraveled by the genomic analysis of rust fungi.</title>
        <authorList>
            <person name="Duplessis S."/>
            <person name="Cuomo C.A."/>
            <person name="Lin Y.-C."/>
            <person name="Aerts A."/>
            <person name="Tisserant E."/>
            <person name="Veneault-Fourrey C."/>
            <person name="Joly D.L."/>
            <person name="Hacquard S."/>
            <person name="Amselem J."/>
            <person name="Cantarel B.L."/>
            <person name="Chiu R."/>
            <person name="Coutinho P.M."/>
            <person name="Feau N."/>
            <person name="Field M."/>
            <person name="Frey P."/>
            <person name="Gelhaye E."/>
            <person name="Goldberg J."/>
            <person name="Grabherr M.G."/>
            <person name="Kodira C.D."/>
            <person name="Kohler A."/>
            <person name="Kuees U."/>
            <person name="Lindquist E.A."/>
            <person name="Lucas S.M."/>
            <person name="Mago R."/>
            <person name="Mauceli E."/>
            <person name="Morin E."/>
            <person name="Murat C."/>
            <person name="Pangilinan J.L."/>
            <person name="Park R."/>
            <person name="Pearson M."/>
            <person name="Quesneville H."/>
            <person name="Rouhier N."/>
            <person name="Sakthikumar S."/>
            <person name="Salamov A.A."/>
            <person name="Schmutz J."/>
            <person name="Selles B."/>
            <person name="Shapiro H."/>
            <person name="Tanguay P."/>
            <person name="Tuskan G.A."/>
            <person name="Henrissat B."/>
            <person name="Van de Peer Y."/>
            <person name="Rouze P."/>
            <person name="Ellis J.G."/>
            <person name="Dodds P.N."/>
            <person name="Schein J.E."/>
            <person name="Zhong S."/>
            <person name="Hamelin R.C."/>
            <person name="Grigoriev I.V."/>
            <person name="Szabo L.J."/>
            <person name="Martin F."/>
        </authorList>
    </citation>
    <scope>NUCLEOTIDE SEQUENCE [LARGE SCALE GENOMIC DNA]</scope>
    <source>
        <strain evidence="3">98AG31 / pathotype 3-4-7</strain>
    </source>
</reference>
<proteinExistence type="predicted"/>
<evidence type="ECO:0000256" key="1">
    <source>
        <dbReference type="SAM" id="MobiDB-lite"/>
    </source>
</evidence>
<protein>
    <submittedName>
        <fullName evidence="2">Uncharacterized protein</fullName>
    </submittedName>
</protein>
<evidence type="ECO:0000313" key="2">
    <source>
        <dbReference type="EMBL" id="EGG05987.1"/>
    </source>
</evidence>
<keyword evidence="3" id="KW-1185">Reference proteome</keyword>
<dbReference type="RefSeq" id="XP_007410638.1">
    <property type="nucleotide sequence ID" value="XM_007410576.1"/>
</dbReference>
<feature type="compositionally biased region" description="Basic and acidic residues" evidence="1">
    <location>
        <begin position="95"/>
        <end position="119"/>
    </location>
</feature>